<dbReference type="RefSeq" id="WP_185143740.1">
    <property type="nucleotide sequence ID" value="NZ_JACJVP010000025.1"/>
</dbReference>
<evidence type="ECO:0000313" key="2">
    <source>
        <dbReference type="Proteomes" id="UP000547209"/>
    </source>
</evidence>
<comment type="caution">
    <text evidence="1">The sequence shown here is derived from an EMBL/GenBank/DDBJ whole genome shotgun (WGS) entry which is preliminary data.</text>
</comment>
<reference evidence="1 2" key="1">
    <citation type="submission" date="2020-08" db="EMBL/GenBank/DDBJ databases">
        <title>Cohnella phylogeny.</title>
        <authorList>
            <person name="Dunlap C."/>
        </authorList>
    </citation>
    <scope>NUCLEOTIDE SEQUENCE [LARGE SCALE GENOMIC DNA]</scope>
    <source>
        <strain evidence="1 2">DSM 28246</strain>
    </source>
</reference>
<dbReference type="Proteomes" id="UP000547209">
    <property type="component" value="Unassembled WGS sequence"/>
</dbReference>
<organism evidence="1 2">
    <name type="scientific">Cohnella nanjingensis</name>
    <dbReference type="NCBI Taxonomy" id="1387779"/>
    <lineage>
        <taxon>Bacteria</taxon>
        <taxon>Bacillati</taxon>
        <taxon>Bacillota</taxon>
        <taxon>Bacilli</taxon>
        <taxon>Bacillales</taxon>
        <taxon>Paenibacillaceae</taxon>
        <taxon>Cohnella</taxon>
    </lineage>
</organism>
<sequence>MTLIEPWESIEQGEQFETELLREVSESHPLYGKEITAIARRFDCDDVLFQVAGGEKTYFVVVHLTWKMKVEAKGYPCCEFFESLKEFETKRMTHDHKMY</sequence>
<evidence type="ECO:0000313" key="1">
    <source>
        <dbReference type="EMBL" id="MBB6672278.1"/>
    </source>
</evidence>
<gene>
    <name evidence="1" type="ORF">H7C19_16475</name>
</gene>
<keyword evidence="2" id="KW-1185">Reference proteome</keyword>
<dbReference type="AlphaFoldDB" id="A0A7X0VGF4"/>
<accession>A0A7X0VGF4</accession>
<dbReference type="EMBL" id="JACJVP010000025">
    <property type="protein sequence ID" value="MBB6672278.1"/>
    <property type="molecule type" value="Genomic_DNA"/>
</dbReference>
<name>A0A7X0VGF4_9BACL</name>
<protein>
    <submittedName>
        <fullName evidence="1">Uncharacterized protein</fullName>
    </submittedName>
</protein>
<proteinExistence type="predicted"/>